<keyword evidence="4" id="KW-1185">Reference proteome</keyword>
<name>A0ABQ7Q6G5_PLUXY</name>
<evidence type="ECO:0000256" key="1">
    <source>
        <dbReference type="PROSITE-ProRule" id="PRU00047"/>
    </source>
</evidence>
<dbReference type="Gene3D" id="4.10.60.10">
    <property type="entry name" value="Zinc finger, CCHC-type"/>
    <property type="match status" value="1"/>
</dbReference>
<gene>
    <name evidence="3" type="ORF">JYU34_015185</name>
</gene>
<organism evidence="3 4">
    <name type="scientific">Plutella xylostella</name>
    <name type="common">Diamondback moth</name>
    <name type="synonym">Plutella maculipennis</name>
    <dbReference type="NCBI Taxonomy" id="51655"/>
    <lineage>
        <taxon>Eukaryota</taxon>
        <taxon>Metazoa</taxon>
        <taxon>Ecdysozoa</taxon>
        <taxon>Arthropoda</taxon>
        <taxon>Hexapoda</taxon>
        <taxon>Insecta</taxon>
        <taxon>Pterygota</taxon>
        <taxon>Neoptera</taxon>
        <taxon>Endopterygota</taxon>
        <taxon>Lepidoptera</taxon>
        <taxon>Glossata</taxon>
        <taxon>Ditrysia</taxon>
        <taxon>Yponomeutoidea</taxon>
        <taxon>Plutellidae</taxon>
        <taxon>Plutella</taxon>
    </lineage>
</organism>
<dbReference type="InterPro" id="IPR001878">
    <property type="entry name" value="Znf_CCHC"/>
</dbReference>
<keyword evidence="1" id="KW-0863">Zinc-finger</keyword>
<dbReference type="SMART" id="SM00343">
    <property type="entry name" value="ZnF_C2HC"/>
    <property type="match status" value="2"/>
</dbReference>
<keyword evidence="1" id="KW-0479">Metal-binding</keyword>
<keyword evidence="1" id="KW-0862">Zinc</keyword>
<accession>A0ABQ7Q6G5</accession>
<dbReference type="EMBL" id="JAHIBW010000020">
    <property type="protein sequence ID" value="KAG7300846.1"/>
    <property type="molecule type" value="Genomic_DNA"/>
</dbReference>
<evidence type="ECO:0000313" key="3">
    <source>
        <dbReference type="EMBL" id="KAG7300846.1"/>
    </source>
</evidence>
<reference evidence="3 4" key="1">
    <citation type="submission" date="2021-06" db="EMBL/GenBank/DDBJ databases">
        <title>A haploid diamondback moth (Plutella xylostella L.) genome assembly resolves 31 chromosomes and identifies a diamide resistance mutation.</title>
        <authorList>
            <person name="Ward C.M."/>
            <person name="Perry K.D."/>
            <person name="Baker G."/>
            <person name="Powis K."/>
            <person name="Heckel D.G."/>
            <person name="Baxter S.W."/>
        </authorList>
    </citation>
    <scope>NUCLEOTIDE SEQUENCE [LARGE SCALE GENOMIC DNA]</scope>
    <source>
        <strain evidence="3 4">LV</strain>
        <tissue evidence="3">Single pupa</tissue>
    </source>
</reference>
<evidence type="ECO:0000313" key="4">
    <source>
        <dbReference type="Proteomes" id="UP000823941"/>
    </source>
</evidence>
<feature type="domain" description="CCHC-type" evidence="2">
    <location>
        <begin position="66"/>
        <end position="79"/>
    </location>
</feature>
<sequence length="160" mass="18876">MENMKLETCIQVSQAVEAALIQCGSVETQPVTDIFYNQDNRKAWKNKKPTNKPSIYNNNKQNGNECFCCGKSNHLKHECTLRKKYCSECGQQGHIFRMCPRRQRQTIVVETETVEDQRNDVELEPNPYNEYETYSFRSVSRIPPHYMSIFFFFFRCHLLS</sequence>
<dbReference type="SUPFAM" id="SSF57756">
    <property type="entry name" value="Retrovirus zinc finger-like domains"/>
    <property type="match status" value="1"/>
</dbReference>
<feature type="domain" description="CCHC-type" evidence="2">
    <location>
        <begin position="86"/>
        <end position="101"/>
    </location>
</feature>
<dbReference type="InterPro" id="IPR036875">
    <property type="entry name" value="Znf_CCHC_sf"/>
</dbReference>
<dbReference type="PROSITE" id="PS50158">
    <property type="entry name" value="ZF_CCHC"/>
    <property type="match status" value="2"/>
</dbReference>
<protein>
    <recommendedName>
        <fullName evidence="2">CCHC-type domain-containing protein</fullName>
    </recommendedName>
</protein>
<dbReference type="Proteomes" id="UP000823941">
    <property type="component" value="Chromosome 20"/>
</dbReference>
<proteinExistence type="predicted"/>
<comment type="caution">
    <text evidence="3">The sequence shown here is derived from an EMBL/GenBank/DDBJ whole genome shotgun (WGS) entry which is preliminary data.</text>
</comment>
<evidence type="ECO:0000259" key="2">
    <source>
        <dbReference type="PROSITE" id="PS50158"/>
    </source>
</evidence>